<keyword evidence="2" id="KW-1133">Transmembrane helix</keyword>
<keyword evidence="4" id="KW-1185">Reference proteome</keyword>
<organism evidence="3 4">
    <name type="scientific">Agrococcus jejuensis</name>
    <dbReference type="NCBI Taxonomy" id="399736"/>
    <lineage>
        <taxon>Bacteria</taxon>
        <taxon>Bacillati</taxon>
        <taxon>Actinomycetota</taxon>
        <taxon>Actinomycetes</taxon>
        <taxon>Micrococcales</taxon>
        <taxon>Microbacteriaceae</taxon>
        <taxon>Agrococcus</taxon>
    </lineage>
</organism>
<feature type="compositionally biased region" description="Basic and acidic residues" evidence="1">
    <location>
        <begin position="1"/>
        <end position="16"/>
    </location>
</feature>
<protein>
    <submittedName>
        <fullName evidence="3">Uncharacterized protein</fullName>
    </submittedName>
</protein>
<feature type="transmembrane region" description="Helical" evidence="2">
    <location>
        <begin position="81"/>
        <end position="103"/>
    </location>
</feature>
<evidence type="ECO:0000313" key="4">
    <source>
        <dbReference type="Proteomes" id="UP000198822"/>
    </source>
</evidence>
<evidence type="ECO:0000313" key="3">
    <source>
        <dbReference type="EMBL" id="SDH13440.1"/>
    </source>
</evidence>
<accession>A0A1G7ZZ11</accession>
<dbReference type="RefSeq" id="WP_092501592.1">
    <property type="nucleotide sequence ID" value="NZ_LT629695.1"/>
</dbReference>
<evidence type="ECO:0000256" key="2">
    <source>
        <dbReference type="SAM" id="Phobius"/>
    </source>
</evidence>
<evidence type="ECO:0000256" key="1">
    <source>
        <dbReference type="SAM" id="MobiDB-lite"/>
    </source>
</evidence>
<dbReference type="AlphaFoldDB" id="A0A1G7ZZ11"/>
<dbReference type="EMBL" id="LT629695">
    <property type="protein sequence ID" value="SDH13440.1"/>
    <property type="molecule type" value="Genomic_DNA"/>
</dbReference>
<sequence length="164" mass="18215">MTMDPEQAKRRGRGADPDDPALRLFRGPDATSPDAWGSDEPPPEVRTVIVQHAVPAVVLPIAAVGFAWLTSRGDRALPIEWAIGLAIVIAVVGVASGVTAVLLRMGSERVRRMLTWPERESASDVFVMGGAYMFSRDRLRTRRARQWFARRTEQRRARRTGGPR</sequence>
<keyword evidence="2" id="KW-0812">Transmembrane</keyword>
<name>A0A1G7ZZ11_9MICO</name>
<reference evidence="4" key="1">
    <citation type="submission" date="2016-10" db="EMBL/GenBank/DDBJ databases">
        <authorList>
            <person name="Varghese N."/>
            <person name="Submissions S."/>
        </authorList>
    </citation>
    <scope>NUCLEOTIDE SEQUENCE [LARGE SCALE GENOMIC DNA]</scope>
    <source>
        <strain evidence="4">DSM 22002</strain>
    </source>
</reference>
<feature type="region of interest" description="Disordered" evidence="1">
    <location>
        <begin position="1"/>
        <end position="42"/>
    </location>
</feature>
<keyword evidence="2" id="KW-0472">Membrane</keyword>
<gene>
    <name evidence="3" type="ORF">SAMN04489720_0160</name>
</gene>
<dbReference type="Proteomes" id="UP000198822">
    <property type="component" value="Chromosome I"/>
</dbReference>
<proteinExistence type="predicted"/>
<feature type="transmembrane region" description="Helical" evidence="2">
    <location>
        <begin position="48"/>
        <end position="69"/>
    </location>
</feature>